<organism evidence="1 2">
    <name type="scientific">Brassica cretica</name>
    <name type="common">Mustard</name>
    <dbReference type="NCBI Taxonomy" id="69181"/>
    <lineage>
        <taxon>Eukaryota</taxon>
        <taxon>Viridiplantae</taxon>
        <taxon>Streptophyta</taxon>
        <taxon>Embryophyta</taxon>
        <taxon>Tracheophyta</taxon>
        <taxon>Spermatophyta</taxon>
        <taxon>Magnoliopsida</taxon>
        <taxon>eudicotyledons</taxon>
        <taxon>Gunneridae</taxon>
        <taxon>Pentapetalae</taxon>
        <taxon>rosids</taxon>
        <taxon>malvids</taxon>
        <taxon>Brassicales</taxon>
        <taxon>Brassicaceae</taxon>
        <taxon>Brassiceae</taxon>
        <taxon>Brassica</taxon>
    </lineage>
</organism>
<dbReference type="EMBL" id="QGKV02000297">
    <property type="protein sequence ID" value="KAF3608893.1"/>
    <property type="molecule type" value="Genomic_DNA"/>
</dbReference>
<evidence type="ECO:0000313" key="1">
    <source>
        <dbReference type="EMBL" id="KAF3608893.1"/>
    </source>
</evidence>
<dbReference type="Proteomes" id="UP000266723">
    <property type="component" value="Unassembled WGS sequence"/>
</dbReference>
<protein>
    <submittedName>
        <fullName evidence="1">Uncharacterized protein</fullName>
    </submittedName>
</protein>
<comment type="caution">
    <text evidence="1">The sequence shown here is derived from an EMBL/GenBank/DDBJ whole genome shotgun (WGS) entry which is preliminary data.</text>
</comment>
<sequence>MYFRFSVFKPHHYSDSHAVPNNVYLFGTFQIMRLVRLLKGEWYKSEQGVWRFNRDASLYGEDIILADNSTMNDLEGLVRRVFNLTTATPLLITFKLRQSMVEPEGQTSPPHNIVAKTDVEMLLRVHDWNTEPQLCVIFGAEAVAKYQCICRTPFKIGNRYFLGEGITEEQHMSSINDMVGGQELVCSYQVLKEIFSEDEMVSLYRFSLEIEMLTNLLDLNIGAANITPDHVVRHPIHLNGMAPRSNNANQQERAGHLAHSYEADMYGFTNGGWTMKTSYSRWRWMGGRFCSKCAHQL</sequence>
<accession>A0ABQ7EYZ3</accession>
<evidence type="ECO:0000313" key="2">
    <source>
        <dbReference type="Proteomes" id="UP000266723"/>
    </source>
</evidence>
<proteinExistence type="predicted"/>
<name>A0ABQ7EYZ3_BRACR</name>
<gene>
    <name evidence="1" type="ORF">DY000_02047462</name>
</gene>
<keyword evidence="2" id="KW-1185">Reference proteome</keyword>
<reference evidence="1 2" key="1">
    <citation type="journal article" date="2020" name="BMC Genomics">
        <title>Intraspecific diversification of the crop wild relative Brassica cretica Lam. using demographic model selection.</title>
        <authorList>
            <person name="Kioukis A."/>
            <person name="Michalopoulou V.A."/>
            <person name="Briers L."/>
            <person name="Pirintsos S."/>
            <person name="Studholme D.J."/>
            <person name="Pavlidis P."/>
            <person name="Sarris P.F."/>
        </authorList>
    </citation>
    <scope>NUCLEOTIDE SEQUENCE [LARGE SCALE GENOMIC DNA]</scope>
    <source>
        <strain evidence="2">cv. PFS-1207/04</strain>
    </source>
</reference>